<accession>A0AAW1IYF2</accession>
<evidence type="ECO:0000313" key="1">
    <source>
        <dbReference type="EMBL" id="KAK9695372.1"/>
    </source>
</evidence>
<proteinExistence type="predicted"/>
<protein>
    <recommendedName>
        <fullName evidence="3">Transposase</fullName>
    </recommendedName>
</protein>
<sequence>MYFLRIKHFLGTKGKEKICAGYDWLRSFLERNPCLVVTKSEGLSLARARGMSREEVKDFFELLKETLTKNDLINSPGSIYNMDETGIQLNNKPGNVIATKGSKDVHVLTASEKGETVSVIACNNAEGIFLPPVLILKGVRKNPDHLTGLPPGSEIYMNQRSSYMNSDLFLCWLRNKQESVKKALKLD</sequence>
<dbReference type="GO" id="GO:0003677">
    <property type="term" value="F:DNA binding"/>
    <property type="evidence" value="ECO:0007669"/>
    <property type="project" value="TreeGrafter"/>
</dbReference>
<dbReference type="Proteomes" id="UP001458880">
    <property type="component" value="Unassembled WGS sequence"/>
</dbReference>
<comment type="caution">
    <text evidence="1">The sequence shown here is derived from an EMBL/GenBank/DDBJ whole genome shotgun (WGS) entry which is preliminary data.</text>
</comment>
<dbReference type="EMBL" id="JASPKY010000483">
    <property type="protein sequence ID" value="KAK9695372.1"/>
    <property type="molecule type" value="Genomic_DNA"/>
</dbReference>
<name>A0AAW1IYF2_POPJA</name>
<dbReference type="AlphaFoldDB" id="A0AAW1IYF2"/>
<evidence type="ECO:0008006" key="3">
    <source>
        <dbReference type="Google" id="ProtNLM"/>
    </source>
</evidence>
<dbReference type="InterPro" id="IPR050863">
    <property type="entry name" value="CenT-Element_Derived"/>
</dbReference>
<evidence type="ECO:0000313" key="2">
    <source>
        <dbReference type="Proteomes" id="UP001458880"/>
    </source>
</evidence>
<dbReference type="PANTHER" id="PTHR19303">
    <property type="entry name" value="TRANSPOSON"/>
    <property type="match status" value="1"/>
</dbReference>
<gene>
    <name evidence="1" type="ORF">QE152_g32611</name>
</gene>
<organism evidence="1 2">
    <name type="scientific">Popillia japonica</name>
    <name type="common">Japanese beetle</name>
    <dbReference type="NCBI Taxonomy" id="7064"/>
    <lineage>
        <taxon>Eukaryota</taxon>
        <taxon>Metazoa</taxon>
        <taxon>Ecdysozoa</taxon>
        <taxon>Arthropoda</taxon>
        <taxon>Hexapoda</taxon>
        <taxon>Insecta</taxon>
        <taxon>Pterygota</taxon>
        <taxon>Neoptera</taxon>
        <taxon>Endopterygota</taxon>
        <taxon>Coleoptera</taxon>
        <taxon>Polyphaga</taxon>
        <taxon>Scarabaeiformia</taxon>
        <taxon>Scarabaeidae</taxon>
        <taxon>Rutelinae</taxon>
        <taxon>Popillia</taxon>
    </lineage>
</organism>
<keyword evidence="2" id="KW-1185">Reference proteome</keyword>
<dbReference type="GO" id="GO:0005634">
    <property type="term" value="C:nucleus"/>
    <property type="evidence" value="ECO:0007669"/>
    <property type="project" value="TreeGrafter"/>
</dbReference>
<dbReference type="PANTHER" id="PTHR19303:SF74">
    <property type="entry name" value="POGO TRANSPOSABLE ELEMENT WITH KRAB DOMAIN"/>
    <property type="match status" value="1"/>
</dbReference>
<reference evidence="1 2" key="1">
    <citation type="journal article" date="2024" name="BMC Genomics">
        <title>De novo assembly and annotation of Popillia japonica's genome with initial clues to its potential as an invasive pest.</title>
        <authorList>
            <person name="Cucini C."/>
            <person name="Boschi S."/>
            <person name="Funari R."/>
            <person name="Cardaioli E."/>
            <person name="Iannotti N."/>
            <person name="Marturano G."/>
            <person name="Paoli F."/>
            <person name="Bruttini M."/>
            <person name="Carapelli A."/>
            <person name="Frati F."/>
            <person name="Nardi F."/>
        </authorList>
    </citation>
    <scope>NUCLEOTIDE SEQUENCE [LARGE SCALE GENOMIC DNA]</scope>
    <source>
        <strain evidence="1">DMR45628</strain>
    </source>
</reference>